<dbReference type="EMBL" id="CM046398">
    <property type="protein sequence ID" value="KAI8531036.1"/>
    <property type="molecule type" value="Genomic_DNA"/>
</dbReference>
<reference evidence="1" key="1">
    <citation type="submission" date="2022-02" db="EMBL/GenBank/DDBJ databases">
        <title>Plant Genome Project.</title>
        <authorList>
            <person name="Zhang R.-G."/>
        </authorList>
    </citation>
    <scope>NUCLEOTIDE SEQUENCE</scope>
    <source>
        <strain evidence="1">AT1</strain>
    </source>
</reference>
<sequence length="1026" mass="113634">MPKLPSPFPPLPAPFLYFLYFLLTLMPFVVISQPPADQTQTILLTIKQQWGNPPQLSSWSTSSPPCSWPEITCTGGAITGLNLTNYNITEPIPPSICDLKNLTVLDLSYNYFPGNFPTVLYNCSNLRYLDLSQNYFVGPIPSDVDRLSSSLRYIDVGANNFSGNIPPAIGRLSELRFLKLYSNLFNGSFPAEIGNLSNLENLSMPYNPLLTPAKIPPEFGKLKKLTYLWITLANLIGEIPSNFSGLSSLEHLDLSSNDLEGPIPEALFQLKNLSVVYLQKNRLSGGIPTPIESLNLIEIDLSANNLSGSIPDDFGKLQQLELLNLFFNQISGEIPASIGLLPALINFRVFSNQLNGTLPPEMGLHSDLEAFEVSDNLFTGALPENLCFGRRLTGVVAFSNNLAGEVPESLANCVSVRTIVLYNNNFSGEFPAGIYTLLNLYSLMISNNSFTGNLPSELAWNLSRLEISDNKFSGQIPSAVSSWVRLVVFMASNNQLSGEIPVDLTNLPQLITLNLDGNSLTGNFPTTILSWKNLIALNLSRNRLSGPIPAVIGTLPDLLNLDLSENQFSGQIPAELGQVRLNTLNLSSNQLSGQIPSAFDNLAFDTSFLNNPNLCATTPIPNVRFCSSKTQKSDDLSPKILALILVFAVLLLFFTALLTFFMVRDYRRKKLKRNLAAWKLTSFQRFNFTKANILAGLTENNLIGSGGSGKIYRVVVSNSGDYVAVKKIWTKGKLDNKLEKEFSAEVDILGTIRHCNIVKLLCCISSEDSKLLVYEYLENQSLDKWLHVKKRRETNPARCVVLDWPKRLEIAIGAAQGLCYMHHNCTPRIIHRDVKSSNILLDFEFKAKMADFGLAKILAKRDELNTMSAVAGSFGYMAPEYAYTTKVTEKIDVYSFGVVLLELVTGREANDGDEHTSLAEWAWRQHAEGNPIIDALDEYIKEPLNLEEKTRVFKLGLICTSTLPSSRPSMKEVLQMLRRIGPVEGSEVMKVGIKFDTAPLLASANNYLSSYTRSKKVADEDDDYVV</sequence>
<keyword evidence="2" id="KW-1185">Reference proteome</keyword>
<accession>A0ACC0LRX1</accession>
<organism evidence="1 2">
    <name type="scientific">Rhododendron molle</name>
    <name type="common">Chinese azalea</name>
    <name type="synonym">Azalea mollis</name>
    <dbReference type="NCBI Taxonomy" id="49168"/>
    <lineage>
        <taxon>Eukaryota</taxon>
        <taxon>Viridiplantae</taxon>
        <taxon>Streptophyta</taxon>
        <taxon>Embryophyta</taxon>
        <taxon>Tracheophyta</taxon>
        <taxon>Spermatophyta</taxon>
        <taxon>Magnoliopsida</taxon>
        <taxon>eudicotyledons</taxon>
        <taxon>Gunneridae</taxon>
        <taxon>Pentapetalae</taxon>
        <taxon>asterids</taxon>
        <taxon>Ericales</taxon>
        <taxon>Ericaceae</taxon>
        <taxon>Ericoideae</taxon>
        <taxon>Rhodoreae</taxon>
        <taxon>Rhododendron</taxon>
    </lineage>
</organism>
<dbReference type="Proteomes" id="UP001062846">
    <property type="component" value="Chromosome 11"/>
</dbReference>
<gene>
    <name evidence="1" type="ORF">RHMOL_Rhmol11G0106500</name>
</gene>
<comment type="caution">
    <text evidence="1">The sequence shown here is derived from an EMBL/GenBank/DDBJ whole genome shotgun (WGS) entry which is preliminary data.</text>
</comment>
<evidence type="ECO:0000313" key="2">
    <source>
        <dbReference type="Proteomes" id="UP001062846"/>
    </source>
</evidence>
<protein>
    <submittedName>
        <fullName evidence="1">Uncharacterized protein</fullName>
    </submittedName>
</protein>
<evidence type="ECO:0000313" key="1">
    <source>
        <dbReference type="EMBL" id="KAI8531036.1"/>
    </source>
</evidence>
<name>A0ACC0LRX1_RHOML</name>
<proteinExistence type="predicted"/>